<evidence type="ECO:0008006" key="3">
    <source>
        <dbReference type="Google" id="ProtNLM"/>
    </source>
</evidence>
<dbReference type="PANTHER" id="PTHR16263:SF9">
    <property type="entry name" value="TETRATRICOPEPTIDE REPEAT PROTEIN 38"/>
    <property type="match status" value="1"/>
</dbReference>
<evidence type="ECO:0000313" key="2">
    <source>
        <dbReference type="Proteomes" id="UP000824890"/>
    </source>
</evidence>
<dbReference type="InterPro" id="IPR011990">
    <property type="entry name" value="TPR-like_helical_dom_sf"/>
</dbReference>
<organism evidence="1 2">
    <name type="scientific">Brassica napus</name>
    <name type="common">Rape</name>
    <dbReference type="NCBI Taxonomy" id="3708"/>
    <lineage>
        <taxon>Eukaryota</taxon>
        <taxon>Viridiplantae</taxon>
        <taxon>Streptophyta</taxon>
        <taxon>Embryophyta</taxon>
        <taxon>Tracheophyta</taxon>
        <taxon>Spermatophyta</taxon>
        <taxon>Magnoliopsida</taxon>
        <taxon>eudicotyledons</taxon>
        <taxon>Gunneridae</taxon>
        <taxon>Pentapetalae</taxon>
        <taxon>rosids</taxon>
        <taxon>malvids</taxon>
        <taxon>Brassicales</taxon>
        <taxon>Brassicaceae</taxon>
        <taxon>Brassiceae</taxon>
        <taxon>Brassica</taxon>
    </lineage>
</organism>
<dbReference type="PANTHER" id="PTHR16263">
    <property type="entry name" value="TETRATRICOPEPTIDE REPEAT PROTEIN 38"/>
    <property type="match status" value="1"/>
</dbReference>
<proteinExistence type="predicted"/>
<gene>
    <name evidence="1" type="ORF">HID58_028996</name>
</gene>
<comment type="caution">
    <text evidence="1">The sequence shown here is derived from an EMBL/GenBank/DDBJ whole genome shotgun (WGS) entry which is preliminary data.</text>
</comment>
<sequence>MQIVRCVRWGYEVLSYGRNMKVILEAPLHDKDCVLGNILAAHYLSSCDPSKVNLYVKSASSKLERSTPYEKAVFETVTYLISEDKDDDLAFEMHIELLKRFPKDLVYLKRAQVLSFQMAKPVPFLNLVQQVLPENQDESYIHGMLAFPLLELGRMEEAAAASRKGYGINKEDALAHHCVSCFKQVDISFSILGCTHNWWHVALCYLEGGSPMSKVKEIYDNHIWKELEKEDAIPPEVYLNALGLFLRLDVRDVLDGFKDRLELLAARLTDQTIKDEQEETTSDAESDSEAVYEYAKGNYKQALCLLGSDFNAIDYKIDVFNEVWCQLLLKTGQSSTAKEVIRKRIKVREGSPFTWRLLEKSYAMEGDAEALNAGQRAKMLESSYF</sequence>
<reference evidence="1 2" key="1">
    <citation type="submission" date="2021-05" db="EMBL/GenBank/DDBJ databases">
        <title>Genome Assembly of Synthetic Allotetraploid Brassica napus Reveals Homoeologous Exchanges between Subgenomes.</title>
        <authorList>
            <person name="Davis J.T."/>
        </authorList>
    </citation>
    <scope>NUCLEOTIDE SEQUENCE [LARGE SCALE GENOMIC DNA]</scope>
    <source>
        <strain evidence="2">cv. Da-Ae</strain>
        <tissue evidence="1">Seedling</tissue>
    </source>
</reference>
<evidence type="ECO:0000313" key="1">
    <source>
        <dbReference type="EMBL" id="KAH0914550.1"/>
    </source>
</evidence>
<name>A0ABQ8CBX1_BRANA</name>
<protein>
    <recommendedName>
        <fullName evidence="3">Tetratricopeptide repeat protein 38</fullName>
    </recommendedName>
</protein>
<keyword evidence="2" id="KW-1185">Reference proteome</keyword>
<dbReference type="SUPFAM" id="SSF48452">
    <property type="entry name" value="TPR-like"/>
    <property type="match status" value="1"/>
</dbReference>
<dbReference type="EMBL" id="JAGKQM010000008">
    <property type="protein sequence ID" value="KAH0914550.1"/>
    <property type="molecule type" value="Genomic_DNA"/>
</dbReference>
<dbReference type="Proteomes" id="UP000824890">
    <property type="component" value="Unassembled WGS sequence"/>
</dbReference>
<dbReference type="InterPro" id="IPR033891">
    <property type="entry name" value="TTC38"/>
</dbReference>
<accession>A0ABQ8CBX1</accession>